<evidence type="ECO:0000313" key="2">
    <source>
        <dbReference type="Proteomes" id="UP000199315"/>
    </source>
</evidence>
<dbReference type="Proteomes" id="UP000199315">
    <property type="component" value="Unassembled WGS sequence"/>
</dbReference>
<dbReference type="RefSeq" id="WP_207648821.1">
    <property type="nucleotide sequence ID" value="NZ_FMKA01000004.1"/>
</dbReference>
<evidence type="ECO:0000313" key="1">
    <source>
        <dbReference type="EMBL" id="SCP96205.1"/>
    </source>
</evidence>
<dbReference type="GO" id="GO:0016740">
    <property type="term" value="F:transferase activity"/>
    <property type="evidence" value="ECO:0007669"/>
    <property type="project" value="UniProtKB-KW"/>
</dbReference>
<gene>
    <name evidence="1" type="ORF">SAMN05421730_10048</name>
</gene>
<dbReference type="InterPro" id="IPR014942">
    <property type="entry name" value="AbiEii"/>
</dbReference>
<dbReference type="Pfam" id="PF08843">
    <property type="entry name" value="AbiEii"/>
    <property type="match status" value="1"/>
</dbReference>
<keyword evidence="2" id="KW-1185">Reference proteome</keyword>
<proteinExistence type="predicted"/>
<reference evidence="1 2" key="1">
    <citation type="submission" date="2016-09" db="EMBL/GenBank/DDBJ databases">
        <authorList>
            <person name="Capua I."/>
            <person name="De Benedictis P."/>
            <person name="Joannis T."/>
            <person name="Lombin L.H."/>
            <person name="Cattoli G."/>
        </authorList>
    </citation>
    <scope>NUCLEOTIDE SEQUENCE [LARGE SCALE GENOMIC DNA]</scope>
    <source>
        <strain evidence="1 2">GluBS11</strain>
    </source>
</reference>
<organism evidence="1 2">
    <name type="scientific">Anaerobium acetethylicum</name>
    <dbReference type="NCBI Taxonomy" id="1619234"/>
    <lineage>
        <taxon>Bacteria</taxon>
        <taxon>Bacillati</taxon>
        <taxon>Bacillota</taxon>
        <taxon>Clostridia</taxon>
        <taxon>Lachnospirales</taxon>
        <taxon>Lachnospiraceae</taxon>
        <taxon>Anaerobium</taxon>
    </lineage>
</organism>
<name>A0A1D3TR83_9FIRM</name>
<dbReference type="AlphaFoldDB" id="A0A1D3TR83"/>
<keyword evidence="1" id="KW-0808">Transferase</keyword>
<dbReference type="STRING" id="1619234.SAMN05421730_10048"/>
<accession>A0A1D3TR83</accession>
<sequence>MKNAMQLKAIIKNIAKEKNMSAQLVMQNFMLERLLERISLSKYHDSFILKGGFLIASMVGLDTRATMDMDATIKGLPVTQETVKEMFLDICKIPLQDDVTFSFVAIDEIREGDEYTGYRVSLTANFLPMSVPLKLDITTGDKITPKEINYEFKLLLEERAIKVLAYNLETVLAEKLETIVSRGDQNTRPRDFYDVYVLSRLQNKNIDLDILKKAVVATSEKRGSTAVLGNYQAILEVIQSSEAMQNHWKRYQKDFGYAKEIVFTDVCAAVGNLMDQID</sequence>
<dbReference type="EMBL" id="FMKA01000004">
    <property type="protein sequence ID" value="SCP96205.1"/>
    <property type="molecule type" value="Genomic_DNA"/>
</dbReference>
<protein>
    <submittedName>
        <fullName evidence="1">Nucleotidyl transferase AbiEii toxin, Type IV TA system</fullName>
    </submittedName>
</protein>